<dbReference type="EMBL" id="JASPKY010000089">
    <property type="protein sequence ID" value="KAK9738143.1"/>
    <property type="molecule type" value="Genomic_DNA"/>
</dbReference>
<sequence>MASLAEIPKSLHEGIGFIDLPPNLYLEMQKYDILATANIVRKVLNNSPEVGPCEWRSCSWNKPVTEEMLYNSIVILIEIYQNNLSGIKIRAGEWDASNEKERHPYQERNIRQIIIHKDFNAKIVVNDVALLLLEKSLMQADNIGTICLPQSNQVFDSKSCFASGWGKKEFGNKFQYSSLLKKIQLPMVPRDKCESDLKRTRLGTHFVLDKTFVCAGGEAGQDTCTGDGGSPLVCPDPANPARYLQVGIVAWGIGCGAEHVPGVYANVPYFRNWIDQQMKTLNLDTKPYID</sequence>
<dbReference type="InterPro" id="IPR001254">
    <property type="entry name" value="Trypsin_dom"/>
</dbReference>
<comment type="caution">
    <text evidence="4">The sequence shown here is derived from an EMBL/GenBank/DDBJ whole genome shotgun (WGS) entry which is preliminary data.</text>
</comment>
<dbReference type="Gene3D" id="2.40.10.10">
    <property type="entry name" value="Trypsin-like serine proteases"/>
    <property type="match status" value="2"/>
</dbReference>
<dbReference type="InterPro" id="IPR051487">
    <property type="entry name" value="Ser/Thr_Proteases_Immune/Dev"/>
</dbReference>
<dbReference type="Proteomes" id="UP001458880">
    <property type="component" value="Unassembled WGS sequence"/>
</dbReference>
<dbReference type="SUPFAM" id="SSF50494">
    <property type="entry name" value="Trypsin-like serine proteases"/>
    <property type="match status" value="1"/>
</dbReference>
<dbReference type="AlphaFoldDB" id="A0AAW1LW21"/>
<comment type="similarity">
    <text evidence="2">Belongs to the peptidase S1 family. CLIP subfamily.</text>
</comment>
<organism evidence="4 5">
    <name type="scientific">Popillia japonica</name>
    <name type="common">Japanese beetle</name>
    <dbReference type="NCBI Taxonomy" id="7064"/>
    <lineage>
        <taxon>Eukaryota</taxon>
        <taxon>Metazoa</taxon>
        <taxon>Ecdysozoa</taxon>
        <taxon>Arthropoda</taxon>
        <taxon>Hexapoda</taxon>
        <taxon>Insecta</taxon>
        <taxon>Pterygota</taxon>
        <taxon>Neoptera</taxon>
        <taxon>Endopterygota</taxon>
        <taxon>Coleoptera</taxon>
        <taxon>Polyphaga</taxon>
        <taxon>Scarabaeiformia</taxon>
        <taxon>Scarabaeidae</taxon>
        <taxon>Rutelinae</taxon>
        <taxon>Popillia</taxon>
    </lineage>
</organism>
<reference evidence="4 5" key="1">
    <citation type="journal article" date="2024" name="BMC Genomics">
        <title>De novo assembly and annotation of Popillia japonica's genome with initial clues to its potential as an invasive pest.</title>
        <authorList>
            <person name="Cucini C."/>
            <person name="Boschi S."/>
            <person name="Funari R."/>
            <person name="Cardaioli E."/>
            <person name="Iannotti N."/>
            <person name="Marturano G."/>
            <person name="Paoli F."/>
            <person name="Bruttini M."/>
            <person name="Carapelli A."/>
            <person name="Frati F."/>
            <person name="Nardi F."/>
        </authorList>
    </citation>
    <scope>NUCLEOTIDE SEQUENCE [LARGE SCALE GENOMIC DNA]</scope>
    <source>
        <strain evidence="4">DMR45628</strain>
    </source>
</reference>
<evidence type="ECO:0000256" key="1">
    <source>
        <dbReference type="ARBA" id="ARBA00023157"/>
    </source>
</evidence>
<dbReference type="SMART" id="SM00020">
    <property type="entry name" value="Tryp_SPc"/>
    <property type="match status" value="1"/>
</dbReference>
<keyword evidence="5" id="KW-1185">Reference proteome</keyword>
<proteinExistence type="inferred from homology"/>
<dbReference type="Pfam" id="PF00089">
    <property type="entry name" value="Trypsin"/>
    <property type="match status" value="1"/>
</dbReference>
<dbReference type="PANTHER" id="PTHR24256">
    <property type="entry name" value="TRYPTASE-RELATED"/>
    <property type="match status" value="1"/>
</dbReference>
<gene>
    <name evidence="4" type="ORF">QE152_g10028</name>
</gene>
<name>A0AAW1LW21_POPJA</name>
<keyword evidence="1" id="KW-1015">Disulfide bond</keyword>
<dbReference type="FunFam" id="2.40.10.10:FF:000002">
    <property type="entry name" value="Transmembrane protease serine"/>
    <property type="match status" value="1"/>
</dbReference>
<dbReference type="InterPro" id="IPR009003">
    <property type="entry name" value="Peptidase_S1_PA"/>
</dbReference>
<accession>A0AAW1LW21</accession>
<feature type="domain" description="Peptidase S1" evidence="3">
    <location>
        <begin position="58"/>
        <end position="279"/>
    </location>
</feature>
<dbReference type="GO" id="GO:0004252">
    <property type="term" value="F:serine-type endopeptidase activity"/>
    <property type="evidence" value="ECO:0007669"/>
    <property type="project" value="InterPro"/>
</dbReference>
<evidence type="ECO:0000259" key="3">
    <source>
        <dbReference type="PROSITE" id="PS50240"/>
    </source>
</evidence>
<dbReference type="GO" id="GO:0006508">
    <property type="term" value="P:proteolysis"/>
    <property type="evidence" value="ECO:0007669"/>
    <property type="project" value="InterPro"/>
</dbReference>
<protein>
    <submittedName>
        <fullName evidence="4">Trypsin</fullName>
    </submittedName>
</protein>
<evidence type="ECO:0000313" key="5">
    <source>
        <dbReference type="Proteomes" id="UP001458880"/>
    </source>
</evidence>
<evidence type="ECO:0000256" key="2">
    <source>
        <dbReference type="ARBA" id="ARBA00024195"/>
    </source>
</evidence>
<dbReference type="CDD" id="cd00190">
    <property type="entry name" value="Tryp_SPc"/>
    <property type="match status" value="1"/>
</dbReference>
<dbReference type="PROSITE" id="PS50240">
    <property type="entry name" value="TRYPSIN_DOM"/>
    <property type="match status" value="1"/>
</dbReference>
<evidence type="ECO:0000313" key="4">
    <source>
        <dbReference type="EMBL" id="KAK9738143.1"/>
    </source>
</evidence>
<dbReference type="InterPro" id="IPR043504">
    <property type="entry name" value="Peptidase_S1_PA_chymotrypsin"/>
</dbReference>